<gene>
    <name evidence="1" type="ORF">GCM10011382_17310</name>
</gene>
<dbReference type="EMBL" id="BMHM01000003">
    <property type="protein sequence ID" value="GGC87711.1"/>
    <property type="molecule type" value="Genomic_DNA"/>
</dbReference>
<dbReference type="RefSeq" id="WP_188639109.1">
    <property type="nucleotide sequence ID" value="NZ_BMHM01000003.1"/>
</dbReference>
<dbReference type="Proteomes" id="UP000597301">
    <property type="component" value="Unassembled WGS sequence"/>
</dbReference>
<sequence length="317" mass="36488">MIEQQRLVFITPTWAGDIDHFRVMRTSFEQSQFSGYAHYVVVQDEDLPLFSEFQGRDGLVLLSTKDVLPPIVEHRRHQAKAFANSLGRNVTRICGSLKRVFSRPLWPSYTGWHTQQICKLKLASELPYTTAIIIDSDVIITKSAVIDDFVSSDSTICFSDWLERKKLRGKVKNWINESDHLTNNQTKEPLVNVYFDTPFIINKSLLCKALADLEASSGKPWWNALLDRPPRRWSEFGFYKAFLIKNADSKTIEWREPTFSHFLYDTKNPEAVVQSVSSMLEDSNIHYITIHSQANGREYQDPNTYLNSILSLLSSSE</sequence>
<reference evidence="2" key="1">
    <citation type="journal article" date="2019" name="Int. J. Syst. Evol. Microbiol.">
        <title>The Global Catalogue of Microorganisms (GCM) 10K type strain sequencing project: providing services to taxonomists for standard genome sequencing and annotation.</title>
        <authorList>
            <consortium name="The Broad Institute Genomics Platform"/>
            <consortium name="The Broad Institute Genome Sequencing Center for Infectious Disease"/>
            <person name="Wu L."/>
            <person name="Ma J."/>
        </authorList>
    </citation>
    <scope>NUCLEOTIDE SEQUENCE [LARGE SCALE GENOMIC DNA]</scope>
    <source>
        <strain evidence="2">CGMCC 1.15122</strain>
    </source>
</reference>
<protein>
    <submittedName>
        <fullName evidence="1">Uncharacterized protein</fullName>
    </submittedName>
</protein>
<keyword evidence="2" id="KW-1185">Reference proteome</keyword>
<proteinExistence type="predicted"/>
<organism evidence="1 2">
    <name type="scientific">Vreelandella lutescens</name>
    <dbReference type="NCBI Taxonomy" id="1602943"/>
    <lineage>
        <taxon>Bacteria</taxon>
        <taxon>Pseudomonadati</taxon>
        <taxon>Pseudomonadota</taxon>
        <taxon>Gammaproteobacteria</taxon>
        <taxon>Oceanospirillales</taxon>
        <taxon>Halomonadaceae</taxon>
        <taxon>Vreelandella</taxon>
    </lineage>
</organism>
<name>A0ABQ1NZE1_9GAMM</name>
<accession>A0ABQ1NZE1</accession>
<dbReference type="InterPro" id="IPR045499">
    <property type="entry name" value="DUF6492"/>
</dbReference>
<comment type="caution">
    <text evidence="1">The sequence shown here is derived from an EMBL/GenBank/DDBJ whole genome shotgun (WGS) entry which is preliminary data.</text>
</comment>
<dbReference type="Pfam" id="PF20102">
    <property type="entry name" value="DUF6492"/>
    <property type="match status" value="1"/>
</dbReference>
<evidence type="ECO:0000313" key="2">
    <source>
        <dbReference type="Proteomes" id="UP000597301"/>
    </source>
</evidence>
<evidence type="ECO:0000313" key="1">
    <source>
        <dbReference type="EMBL" id="GGC87711.1"/>
    </source>
</evidence>